<protein>
    <recommendedName>
        <fullName evidence="2">DUF7330 domain-containing protein</fullName>
    </recommendedName>
</protein>
<dbReference type="STRING" id="27342.A0A0H2S4Q6"/>
<gene>
    <name evidence="3" type="ORF">SCHPADRAFT_202760</name>
</gene>
<evidence type="ECO:0000313" key="4">
    <source>
        <dbReference type="Proteomes" id="UP000053477"/>
    </source>
</evidence>
<keyword evidence="4" id="KW-1185">Reference proteome</keyword>
<dbReference type="InParanoid" id="A0A0H2S4Q6"/>
<dbReference type="EMBL" id="KQ085913">
    <property type="protein sequence ID" value="KLO16663.1"/>
    <property type="molecule type" value="Genomic_DNA"/>
</dbReference>
<dbReference type="AlphaFoldDB" id="A0A0H2S4Q6"/>
<proteinExistence type="predicted"/>
<feature type="domain" description="DUF7330" evidence="2">
    <location>
        <begin position="122"/>
        <end position="290"/>
    </location>
</feature>
<evidence type="ECO:0000313" key="3">
    <source>
        <dbReference type="EMBL" id="KLO16663.1"/>
    </source>
</evidence>
<dbReference type="OrthoDB" id="5289249at2759"/>
<accession>A0A0H2S4Q6</accession>
<evidence type="ECO:0000259" key="2">
    <source>
        <dbReference type="Pfam" id="PF24016"/>
    </source>
</evidence>
<evidence type="ECO:0000256" key="1">
    <source>
        <dbReference type="SAM" id="MobiDB-lite"/>
    </source>
</evidence>
<organism evidence="3 4">
    <name type="scientific">Schizopora paradoxa</name>
    <dbReference type="NCBI Taxonomy" id="27342"/>
    <lineage>
        <taxon>Eukaryota</taxon>
        <taxon>Fungi</taxon>
        <taxon>Dikarya</taxon>
        <taxon>Basidiomycota</taxon>
        <taxon>Agaricomycotina</taxon>
        <taxon>Agaricomycetes</taxon>
        <taxon>Hymenochaetales</taxon>
        <taxon>Schizoporaceae</taxon>
        <taxon>Schizopora</taxon>
    </lineage>
</organism>
<feature type="region of interest" description="Disordered" evidence="1">
    <location>
        <begin position="19"/>
        <end position="66"/>
    </location>
</feature>
<feature type="region of interest" description="Disordered" evidence="1">
    <location>
        <begin position="94"/>
        <end position="116"/>
    </location>
</feature>
<feature type="compositionally biased region" description="Low complexity" evidence="1">
    <location>
        <begin position="36"/>
        <end position="57"/>
    </location>
</feature>
<dbReference type="Proteomes" id="UP000053477">
    <property type="component" value="Unassembled WGS sequence"/>
</dbReference>
<reference evidence="3 4" key="1">
    <citation type="submission" date="2015-04" db="EMBL/GenBank/DDBJ databases">
        <title>Complete genome sequence of Schizopora paradoxa KUC8140, a cosmopolitan wood degrader in East Asia.</title>
        <authorList>
            <consortium name="DOE Joint Genome Institute"/>
            <person name="Min B."/>
            <person name="Park H."/>
            <person name="Jang Y."/>
            <person name="Kim J.-J."/>
            <person name="Kim K.H."/>
            <person name="Pangilinan J."/>
            <person name="Lipzen A."/>
            <person name="Riley R."/>
            <person name="Grigoriev I.V."/>
            <person name="Spatafora J.W."/>
            <person name="Choi I.-G."/>
        </authorList>
    </citation>
    <scope>NUCLEOTIDE SEQUENCE [LARGE SCALE GENOMIC DNA]</scope>
    <source>
        <strain evidence="3 4">KUC8140</strain>
    </source>
</reference>
<name>A0A0H2S4Q6_9AGAM</name>
<dbReference type="Pfam" id="PF24016">
    <property type="entry name" value="DUF7330"/>
    <property type="match status" value="1"/>
</dbReference>
<feature type="compositionally biased region" description="Pro residues" evidence="1">
    <location>
        <begin position="101"/>
        <end position="110"/>
    </location>
</feature>
<dbReference type="InterPro" id="IPR055754">
    <property type="entry name" value="DUF7330"/>
</dbReference>
<sequence length="310" mass="33683">MIITKETDKQSELAAVAMPIPKDESFDVPPPYVQRASIPSAPFSSSSPSAQFDPSHSPIDPAHQLPDIPTSNFVSIFKRDGAIRQSFVIDTSLDVPQDLSPVPPPPPPKPATTSPSFIDKIIPSSMKEDRFALPENAPRPHLKLESRDGSINANVWLVHSEQGRVDTSACPEKEKAIFDIGTKDGSVIVKLHSLTEQKVSMRVWSKDGRITVYIPSSFVGPVNIYTGDGAIIPSAGVSKRLSTFAQHNKTQRSFLGDFKSAGYSDAASWNGSSLDILTKDGRVQLFYVEELDGLKPQGIMSKLLGSLMNV</sequence>